<dbReference type="Pfam" id="PF01965">
    <property type="entry name" value="DJ-1_PfpI"/>
    <property type="match status" value="1"/>
</dbReference>
<evidence type="ECO:0000313" key="2">
    <source>
        <dbReference type="EMBL" id="MCS7482864.1"/>
    </source>
</evidence>
<dbReference type="SUPFAM" id="SSF52317">
    <property type="entry name" value="Class I glutamine amidotransferase-like"/>
    <property type="match status" value="1"/>
</dbReference>
<dbReference type="RefSeq" id="WP_259628329.1">
    <property type="nucleotide sequence ID" value="NZ_JANYMP010000027.1"/>
</dbReference>
<dbReference type="Proteomes" id="UP001141259">
    <property type="component" value="Unassembled WGS sequence"/>
</dbReference>
<sequence>MRVQVLVFDGAEELDYTGPYEIFAVAGRMSSGAVTVSLVTADQPGEVTALHGTKLTVDRGLRHADADLLVVPGGGYGQRNGPGIWGEIAKGTIPAALRAAPRPGLTISALCTGTILLAEAGLLTGRPCTTHHLTRADITERGGVLKDARVVDDGDVVTASAVTSGIDLALHLVRRELGADLAVRVENLVDYERRGTVWQR</sequence>
<feature type="domain" description="DJ-1/PfpI" evidence="1">
    <location>
        <begin position="1"/>
        <end position="174"/>
    </location>
</feature>
<comment type="caution">
    <text evidence="2">The sequence shown here is derived from an EMBL/GenBank/DDBJ whole genome shotgun (WGS) entry which is preliminary data.</text>
</comment>
<dbReference type="CDD" id="cd03139">
    <property type="entry name" value="GATase1_PfpI_2"/>
    <property type="match status" value="1"/>
</dbReference>
<dbReference type="Gene3D" id="3.40.50.880">
    <property type="match status" value="1"/>
</dbReference>
<name>A0A9X3A4I1_9PSEU</name>
<reference evidence="2" key="1">
    <citation type="submission" date="2022-08" db="EMBL/GenBank/DDBJ databases">
        <authorList>
            <person name="Tistechok S."/>
            <person name="Samborskyy M."/>
            <person name="Roman I."/>
        </authorList>
    </citation>
    <scope>NUCLEOTIDE SEQUENCE</scope>
    <source>
        <strain evidence="2">DSM 103496</strain>
    </source>
</reference>
<dbReference type="AlphaFoldDB" id="A0A9X3A4I1"/>
<dbReference type="EMBL" id="JANYMP010000027">
    <property type="protein sequence ID" value="MCS7482864.1"/>
    <property type="molecule type" value="Genomic_DNA"/>
</dbReference>
<evidence type="ECO:0000259" key="1">
    <source>
        <dbReference type="Pfam" id="PF01965"/>
    </source>
</evidence>
<accession>A0A9X3A4I1</accession>
<gene>
    <name evidence="2" type="ORF">NZH93_38965</name>
</gene>
<dbReference type="PANTHER" id="PTHR43130:SF3">
    <property type="entry name" value="HTH-TYPE TRANSCRIPTIONAL REGULATOR RV1931C"/>
    <property type="match status" value="1"/>
</dbReference>
<dbReference type="InterPro" id="IPR052158">
    <property type="entry name" value="INH-QAR"/>
</dbReference>
<dbReference type="InterPro" id="IPR029062">
    <property type="entry name" value="Class_I_gatase-like"/>
</dbReference>
<evidence type="ECO:0000313" key="3">
    <source>
        <dbReference type="Proteomes" id="UP001141259"/>
    </source>
</evidence>
<dbReference type="PANTHER" id="PTHR43130">
    <property type="entry name" value="ARAC-FAMILY TRANSCRIPTIONAL REGULATOR"/>
    <property type="match status" value="1"/>
</dbReference>
<protein>
    <submittedName>
        <fullName evidence="2">DJ-1/PfpI family protein</fullName>
    </submittedName>
</protein>
<proteinExistence type="predicted"/>
<organism evidence="2 3">
    <name type="scientific">Umezawaea endophytica</name>
    <dbReference type="NCBI Taxonomy" id="1654476"/>
    <lineage>
        <taxon>Bacteria</taxon>
        <taxon>Bacillati</taxon>
        <taxon>Actinomycetota</taxon>
        <taxon>Actinomycetes</taxon>
        <taxon>Pseudonocardiales</taxon>
        <taxon>Pseudonocardiaceae</taxon>
        <taxon>Umezawaea</taxon>
    </lineage>
</organism>
<dbReference type="InterPro" id="IPR002818">
    <property type="entry name" value="DJ-1/PfpI"/>
</dbReference>
<keyword evidence="3" id="KW-1185">Reference proteome</keyword>